<name>A0A1T4L669_9BACT</name>
<organism evidence="2 3">
    <name type="scientific">Trichlorobacter thiogenes</name>
    <dbReference type="NCBI Taxonomy" id="115783"/>
    <lineage>
        <taxon>Bacteria</taxon>
        <taxon>Pseudomonadati</taxon>
        <taxon>Thermodesulfobacteriota</taxon>
        <taxon>Desulfuromonadia</taxon>
        <taxon>Geobacterales</taxon>
        <taxon>Geobacteraceae</taxon>
        <taxon>Trichlorobacter</taxon>
    </lineage>
</organism>
<dbReference type="RefSeq" id="WP_078789073.1">
    <property type="nucleotide sequence ID" value="NZ_FUWR01000002.1"/>
</dbReference>
<sequence length="108" mass="11615">MKTEHTGIATNLSGDWTMNGIPQQVQSLMAISNGVGGVVPQNNRLVVDCSGIKAIDISGLQLLYVWVQCLQIKGLRAELVNLSDGMRSTVHKVGLHKLFEASQDVALS</sequence>
<dbReference type="STRING" id="115783.SAMN02745119_00785"/>
<evidence type="ECO:0000259" key="1">
    <source>
        <dbReference type="PROSITE" id="PS50801"/>
    </source>
</evidence>
<reference evidence="3" key="1">
    <citation type="submission" date="2017-02" db="EMBL/GenBank/DDBJ databases">
        <authorList>
            <person name="Varghese N."/>
            <person name="Submissions S."/>
        </authorList>
    </citation>
    <scope>NUCLEOTIDE SEQUENCE [LARGE SCALE GENOMIC DNA]</scope>
    <source>
        <strain evidence="3">ATCC BAA-34</strain>
    </source>
</reference>
<evidence type="ECO:0000313" key="3">
    <source>
        <dbReference type="Proteomes" id="UP000190102"/>
    </source>
</evidence>
<dbReference type="OrthoDB" id="5398581at2"/>
<keyword evidence="3" id="KW-1185">Reference proteome</keyword>
<protein>
    <submittedName>
        <fullName evidence="2">ABC-type transporter Mla maintaining outer membrane lipid asymmetry, MlaB component, contains STAS domain</fullName>
    </submittedName>
</protein>
<dbReference type="EMBL" id="FUWR01000002">
    <property type="protein sequence ID" value="SJZ50093.1"/>
    <property type="molecule type" value="Genomic_DNA"/>
</dbReference>
<dbReference type="Pfam" id="PF13466">
    <property type="entry name" value="STAS_2"/>
    <property type="match status" value="1"/>
</dbReference>
<dbReference type="InterPro" id="IPR036513">
    <property type="entry name" value="STAS_dom_sf"/>
</dbReference>
<proteinExistence type="predicted"/>
<dbReference type="InterPro" id="IPR058548">
    <property type="entry name" value="MlaB-like_STAS"/>
</dbReference>
<dbReference type="InterPro" id="IPR002645">
    <property type="entry name" value="STAS_dom"/>
</dbReference>
<gene>
    <name evidence="2" type="ORF">SAMN02745119_00785</name>
</gene>
<dbReference type="Gene3D" id="3.30.750.24">
    <property type="entry name" value="STAS domain"/>
    <property type="match status" value="1"/>
</dbReference>
<dbReference type="AlphaFoldDB" id="A0A1T4L669"/>
<dbReference type="PROSITE" id="PS50801">
    <property type="entry name" value="STAS"/>
    <property type="match status" value="1"/>
</dbReference>
<feature type="domain" description="STAS" evidence="1">
    <location>
        <begin position="1"/>
        <end position="108"/>
    </location>
</feature>
<dbReference type="SUPFAM" id="SSF52091">
    <property type="entry name" value="SpoIIaa-like"/>
    <property type="match status" value="1"/>
</dbReference>
<evidence type="ECO:0000313" key="2">
    <source>
        <dbReference type="EMBL" id="SJZ50093.1"/>
    </source>
</evidence>
<dbReference type="Proteomes" id="UP000190102">
    <property type="component" value="Unassembled WGS sequence"/>
</dbReference>
<accession>A0A1T4L669</accession>